<organism evidence="2">
    <name type="scientific">marine sediment metagenome</name>
    <dbReference type="NCBI Taxonomy" id="412755"/>
    <lineage>
        <taxon>unclassified sequences</taxon>
        <taxon>metagenomes</taxon>
        <taxon>ecological metagenomes</taxon>
    </lineage>
</organism>
<evidence type="ECO:0000313" key="2">
    <source>
        <dbReference type="EMBL" id="GAF93294.1"/>
    </source>
</evidence>
<feature type="domain" description="Transposase IS204/IS1001/IS1096/IS1165 DDE" evidence="1">
    <location>
        <begin position="31"/>
        <end position="85"/>
    </location>
</feature>
<protein>
    <recommendedName>
        <fullName evidence="1">Transposase IS204/IS1001/IS1096/IS1165 DDE domain-containing protein</fullName>
    </recommendedName>
</protein>
<sequence>LKGAERLADWEKERLNRLFYYYPELRRAWVFKELLHTLTNWREEILNYFDYRITNGFVEGKNNRIKTIKRMAYGYRNMDNFRMRILAANPGYEVTVSHLLT</sequence>
<accession>X0TJ73</accession>
<dbReference type="Pfam" id="PF01610">
    <property type="entry name" value="DDE_Tnp_ISL3"/>
    <property type="match status" value="1"/>
</dbReference>
<dbReference type="EMBL" id="BARS01018334">
    <property type="protein sequence ID" value="GAF93294.1"/>
    <property type="molecule type" value="Genomic_DNA"/>
</dbReference>
<dbReference type="InterPro" id="IPR047951">
    <property type="entry name" value="Transpos_ISL3"/>
</dbReference>
<proteinExistence type="predicted"/>
<evidence type="ECO:0000259" key="1">
    <source>
        <dbReference type="Pfam" id="PF01610"/>
    </source>
</evidence>
<gene>
    <name evidence="2" type="ORF">S01H1_29839</name>
</gene>
<dbReference type="PANTHER" id="PTHR33498:SF1">
    <property type="entry name" value="TRANSPOSASE FOR INSERTION SEQUENCE ELEMENT IS1557"/>
    <property type="match status" value="1"/>
</dbReference>
<name>X0TJ73_9ZZZZ</name>
<reference evidence="2" key="1">
    <citation type="journal article" date="2014" name="Front. Microbiol.">
        <title>High frequency of phylogenetically diverse reductive dehalogenase-homologous genes in deep subseafloor sedimentary metagenomes.</title>
        <authorList>
            <person name="Kawai M."/>
            <person name="Futagami T."/>
            <person name="Toyoda A."/>
            <person name="Takaki Y."/>
            <person name="Nishi S."/>
            <person name="Hori S."/>
            <person name="Arai W."/>
            <person name="Tsubouchi T."/>
            <person name="Morono Y."/>
            <person name="Uchiyama I."/>
            <person name="Ito T."/>
            <person name="Fujiyama A."/>
            <person name="Inagaki F."/>
            <person name="Takami H."/>
        </authorList>
    </citation>
    <scope>NUCLEOTIDE SEQUENCE</scope>
    <source>
        <strain evidence="2">Expedition CK06-06</strain>
    </source>
</reference>
<dbReference type="InterPro" id="IPR002560">
    <property type="entry name" value="Transposase_DDE"/>
</dbReference>
<dbReference type="AlphaFoldDB" id="X0TJ73"/>
<comment type="caution">
    <text evidence="2">The sequence shown here is derived from an EMBL/GenBank/DDBJ whole genome shotgun (WGS) entry which is preliminary data.</text>
</comment>
<dbReference type="PANTHER" id="PTHR33498">
    <property type="entry name" value="TRANSPOSASE FOR INSERTION SEQUENCE ELEMENT IS1557"/>
    <property type="match status" value="1"/>
</dbReference>
<feature type="non-terminal residue" evidence="2">
    <location>
        <position position="1"/>
    </location>
</feature>